<dbReference type="AlphaFoldDB" id="A0A372ZQZ2"/>
<proteinExistence type="inferred from homology"/>
<dbReference type="Gene3D" id="2.60.270.50">
    <property type="match status" value="2"/>
</dbReference>
<evidence type="ECO:0000313" key="4">
    <source>
        <dbReference type="Proteomes" id="UP000263377"/>
    </source>
</evidence>
<comment type="similarity">
    <text evidence="1">Belongs to the aegerolysin family.</text>
</comment>
<name>A0A372ZQZ2_9ACTN</name>
<dbReference type="RefSeq" id="WP_117486899.1">
    <property type="nucleotide sequence ID" value="NZ_QVIG01000001.1"/>
</dbReference>
<dbReference type="EMBL" id="QVIG01000001">
    <property type="protein sequence ID" value="RGD58263.1"/>
    <property type="molecule type" value="Genomic_DNA"/>
</dbReference>
<keyword evidence="4" id="KW-1185">Reference proteome</keyword>
<dbReference type="GO" id="GO:0019836">
    <property type="term" value="P:symbiont-mediated hemolysis of host erythrocyte"/>
    <property type="evidence" value="ECO:0007669"/>
    <property type="project" value="InterPro"/>
</dbReference>
<dbReference type="Proteomes" id="UP000263377">
    <property type="component" value="Unassembled WGS sequence"/>
</dbReference>
<organism evidence="3 4">
    <name type="scientific">Kitasatospora xanthocidica</name>
    <dbReference type="NCBI Taxonomy" id="83382"/>
    <lineage>
        <taxon>Bacteria</taxon>
        <taxon>Bacillati</taxon>
        <taxon>Actinomycetota</taxon>
        <taxon>Actinomycetes</taxon>
        <taxon>Kitasatosporales</taxon>
        <taxon>Streptomycetaceae</taxon>
        <taxon>Kitasatospora</taxon>
    </lineage>
</organism>
<evidence type="ECO:0000313" key="3">
    <source>
        <dbReference type="EMBL" id="RGD58263.1"/>
    </source>
</evidence>
<comment type="caution">
    <text evidence="3">The sequence shown here is derived from an EMBL/GenBank/DDBJ whole genome shotgun (WGS) entry which is preliminary data.</text>
</comment>
<evidence type="ECO:0000256" key="2">
    <source>
        <dbReference type="SAM" id="SignalP"/>
    </source>
</evidence>
<gene>
    <name evidence="3" type="ORF">DR950_11090</name>
</gene>
<dbReference type="Pfam" id="PF06355">
    <property type="entry name" value="Aegerolysin"/>
    <property type="match status" value="2"/>
</dbReference>
<reference evidence="3 4" key="1">
    <citation type="submission" date="2018-08" db="EMBL/GenBank/DDBJ databases">
        <title>Diversity &amp; Physiological Properties of Lignin-Decomposing Actinobacteria from Soil.</title>
        <authorList>
            <person name="Roh S.G."/>
            <person name="Kim S.B."/>
        </authorList>
    </citation>
    <scope>NUCLEOTIDE SEQUENCE [LARGE SCALE GENOMIC DNA]</scope>
    <source>
        <strain evidence="3 4">MMS17-GH009</strain>
    </source>
</reference>
<feature type="chain" id="PRO_5017076041" evidence="2">
    <location>
        <begin position="37"/>
        <end position="309"/>
    </location>
</feature>
<evidence type="ECO:0000256" key="1">
    <source>
        <dbReference type="ARBA" id="ARBA00010795"/>
    </source>
</evidence>
<feature type="signal peptide" evidence="2">
    <location>
        <begin position="1"/>
        <end position="36"/>
    </location>
</feature>
<accession>A0A372ZQZ2</accession>
<dbReference type="InterPro" id="IPR009413">
    <property type="entry name" value="Aegerolysin-typ"/>
</dbReference>
<protein>
    <submittedName>
        <fullName evidence="3">Crystal protein ET79</fullName>
    </submittedName>
</protein>
<sequence>MQRTTSMTGLGRTAAGALTAVLMAAGVVALAPSAQAAAGQDGPQASAAQRPAAESAAANVPLVAADRSTKVTLSNGSGSGLTKTWDKLDHGCWTNDMLPSDYIPNTKSSSWQSESCGFATGTEGNITYTLDNGGEVKLHWNNPYWGSNDYSCSVPDGYTCSRSGGSGDNTAVTFSIGRSRAKAAAAEMPSLTSASRSTSINLTNNSGKLLTRSGASLQWGIWSDNMMPPSMVQPGVTAKWASESEGVMTGTEGEVSFNVAGEQNQVKVHWNNPYWGSNGYSCDAPAGYKCTWQGGSGDNAAVSFTLSKS</sequence>
<keyword evidence="2" id="KW-0732">Signal</keyword>